<evidence type="ECO:0000313" key="3">
    <source>
        <dbReference type="EMBL" id="CAA9997909.1"/>
    </source>
</evidence>
<reference evidence="3 4" key="1">
    <citation type="submission" date="2020-02" db="EMBL/GenBank/DDBJ databases">
        <authorList>
            <person name="Ferguson B K."/>
        </authorList>
    </citation>
    <scope>NUCLEOTIDE SEQUENCE [LARGE SCALE GENOMIC DNA]</scope>
</reference>
<protein>
    <recommendedName>
        <fullName evidence="2">Ankyrin ubiquitin-binding domain-containing protein</fullName>
    </recommendedName>
</protein>
<feature type="compositionally biased region" description="Polar residues" evidence="1">
    <location>
        <begin position="158"/>
        <end position="175"/>
    </location>
</feature>
<sequence length="175" mass="19422">MPESQWSFLYFCPSPTSISSPCNNYEYDTRKKEVDWTWLNACKGVVDGDPAPVAAYLTSGGSPTRTLTPIEVQILSRDSAFDVGHTLVHLAIRRLSAAAVGAVILHCVSSRPGLYARPFQRPRLHRDGDARPGEAVDRKVKNDRRPRRQHFIGLPSPSCRQGSQTVANSFSNKTR</sequence>
<feature type="domain" description="Ankyrin ubiquitin-binding" evidence="2">
    <location>
        <begin position="29"/>
        <end position="110"/>
    </location>
</feature>
<evidence type="ECO:0000256" key="1">
    <source>
        <dbReference type="SAM" id="MobiDB-lite"/>
    </source>
</evidence>
<proteinExistence type="predicted"/>
<dbReference type="AlphaFoldDB" id="A0A6H5G563"/>
<feature type="region of interest" description="Disordered" evidence="1">
    <location>
        <begin position="123"/>
        <end position="175"/>
    </location>
</feature>
<name>A0A6H5G563_9HEMI</name>
<feature type="non-terminal residue" evidence="3">
    <location>
        <position position="175"/>
    </location>
</feature>
<organism evidence="3 4">
    <name type="scientific">Nesidiocoris tenuis</name>
    <dbReference type="NCBI Taxonomy" id="355587"/>
    <lineage>
        <taxon>Eukaryota</taxon>
        <taxon>Metazoa</taxon>
        <taxon>Ecdysozoa</taxon>
        <taxon>Arthropoda</taxon>
        <taxon>Hexapoda</taxon>
        <taxon>Insecta</taxon>
        <taxon>Pterygota</taxon>
        <taxon>Neoptera</taxon>
        <taxon>Paraneoptera</taxon>
        <taxon>Hemiptera</taxon>
        <taxon>Heteroptera</taxon>
        <taxon>Panheteroptera</taxon>
        <taxon>Cimicomorpha</taxon>
        <taxon>Miridae</taxon>
        <taxon>Dicyphina</taxon>
        <taxon>Nesidiocoris</taxon>
    </lineage>
</organism>
<accession>A0A6H5G563</accession>
<evidence type="ECO:0000259" key="2">
    <source>
        <dbReference type="Pfam" id="PF18418"/>
    </source>
</evidence>
<keyword evidence="4" id="KW-1185">Reference proteome</keyword>
<dbReference type="Gene3D" id="1.25.40.560">
    <property type="match status" value="1"/>
</dbReference>
<evidence type="ECO:0000313" key="4">
    <source>
        <dbReference type="Proteomes" id="UP000479000"/>
    </source>
</evidence>
<feature type="compositionally biased region" description="Basic residues" evidence="1">
    <location>
        <begin position="141"/>
        <end position="150"/>
    </location>
</feature>
<dbReference type="InterPro" id="IPR041294">
    <property type="entry name" value="AnkUBD"/>
</dbReference>
<dbReference type="Proteomes" id="UP000479000">
    <property type="component" value="Unassembled WGS sequence"/>
</dbReference>
<dbReference type="OrthoDB" id="6275030at2759"/>
<dbReference type="Pfam" id="PF18418">
    <property type="entry name" value="AnkUBD"/>
    <property type="match status" value="1"/>
</dbReference>
<gene>
    <name evidence="3" type="ORF">NTEN_LOCUS4203</name>
</gene>
<dbReference type="EMBL" id="CADCXU010006303">
    <property type="protein sequence ID" value="CAA9997909.1"/>
    <property type="molecule type" value="Genomic_DNA"/>
</dbReference>
<feature type="compositionally biased region" description="Basic and acidic residues" evidence="1">
    <location>
        <begin position="125"/>
        <end position="140"/>
    </location>
</feature>